<protein>
    <submittedName>
        <fullName evidence="16">p-loop containing nucleoside triphosphate hydrolase protein</fullName>
    </submittedName>
</protein>
<proteinExistence type="inferred from homology"/>
<comment type="catalytic activity">
    <reaction evidence="11">
        <text>ATP + H2O = ADP + phosphate + H(+)</text>
        <dbReference type="Rhea" id="RHEA:13065"/>
        <dbReference type="ChEBI" id="CHEBI:15377"/>
        <dbReference type="ChEBI" id="CHEBI:15378"/>
        <dbReference type="ChEBI" id="CHEBI:30616"/>
        <dbReference type="ChEBI" id="CHEBI:43474"/>
        <dbReference type="ChEBI" id="CHEBI:456216"/>
    </reaction>
    <physiologicalReaction direction="left-to-right" evidence="11">
        <dbReference type="Rhea" id="RHEA:13066"/>
    </physiologicalReaction>
</comment>
<evidence type="ECO:0000256" key="8">
    <source>
        <dbReference type="ARBA" id="ARBA00022989"/>
    </source>
</evidence>
<comment type="subcellular location">
    <subcellularLocation>
        <location evidence="1">Mitochondrion inner membrane</location>
        <topology evidence="1">Single-pass membrane protein</topology>
    </subcellularLocation>
</comment>
<keyword evidence="4 12" id="KW-0547">Nucleotide-binding</keyword>
<keyword evidence="6 16" id="KW-0378">Hydrolase</keyword>
<evidence type="ECO:0000256" key="12">
    <source>
        <dbReference type="RuleBase" id="RU003651"/>
    </source>
</evidence>
<sequence length="567" mass="62929">MFNATSEAANATSTAPVSVSALPTDLAGLMAALLSFGALRDWLKLILFGGFFETCRRMWVNTYQKIQNSFYIHAAFEDNDSCYEWLMVWLSQQPQWEKTRNIAISTSSYGKTGILLEKAEGEEDNTTRVVCLPALSTSYNIWFGWHYVSLYKQQDENTDSYYKRSTLHISIVARNRSVLFDLLNEARKAYVAAQEKSTSIYVADTSNSWRRVSERSKRSLESIILEPGIKDLLVHDAKDFLGSKEWYHERGIPFRRGYLLYGVPGAGKTSIIHSLAGELNLDIYVVSLSRLGLDDAALGELINDLPERCIALMEDIDAAFSSSINRGDDDEDDEKKKKSQSQEQGPGATTSRVSLSGLLNALDGVGAQEGRILFATTNKYDALDPALVRPGRMDLHIEFKMASRYQARELFKRFYRPDHIHSRQSEKSTGAKSSSSSETAPDSGYASVQSSSSANSQDGEEGDNEAVQQFQPHSHAGSKIPLDVLDKLAHEFGEAVPERVFSMAALQGYLMTNKVWPLAAVEGAAAWIAEELEKKAKKEAKKAKAAEMKEAKAAEVKEEKVDADSAE</sequence>
<dbReference type="SUPFAM" id="SSF52540">
    <property type="entry name" value="P-loop containing nucleoside triphosphate hydrolases"/>
    <property type="match status" value="1"/>
</dbReference>
<dbReference type="Pfam" id="PF00004">
    <property type="entry name" value="AAA"/>
    <property type="match status" value="1"/>
</dbReference>
<organism evidence="16 17">
    <name type="scientific">Cylindrobasidium torrendii FP15055 ss-10</name>
    <dbReference type="NCBI Taxonomy" id="1314674"/>
    <lineage>
        <taxon>Eukaryota</taxon>
        <taxon>Fungi</taxon>
        <taxon>Dikarya</taxon>
        <taxon>Basidiomycota</taxon>
        <taxon>Agaricomycotina</taxon>
        <taxon>Agaricomycetes</taxon>
        <taxon>Agaricomycetidae</taxon>
        <taxon>Agaricales</taxon>
        <taxon>Marasmiineae</taxon>
        <taxon>Physalacriaceae</taxon>
        <taxon>Cylindrobasidium</taxon>
    </lineage>
</organism>
<keyword evidence="10" id="KW-0472">Membrane</keyword>
<dbReference type="GO" id="GO:0016887">
    <property type="term" value="F:ATP hydrolysis activity"/>
    <property type="evidence" value="ECO:0007669"/>
    <property type="project" value="InterPro"/>
</dbReference>
<evidence type="ECO:0000256" key="2">
    <source>
        <dbReference type="ARBA" id="ARBA00007448"/>
    </source>
</evidence>
<feature type="domain" description="BCS1 N-terminal" evidence="15">
    <location>
        <begin position="46"/>
        <end position="223"/>
    </location>
</feature>
<name>A0A0D7BFX1_9AGAR</name>
<dbReference type="InterPro" id="IPR003960">
    <property type="entry name" value="ATPase_AAA_CS"/>
</dbReference>
<evidence type="ECO:0000256" key="11">
    <source>
        <dbReference type="ARBA" id="ARBA00048778"/>
    </source>
</evidence>
<keyword evidence="17" id="KW-1185">Reference proteome</keyword>
<evidence type="ECO:0000313" key="16">
    <source>
        <dbReference type="EMBL" id="KIY69428.1"/>
    </source>
</evidence>
<feature type="region of interest" description="Disordered" evidence="13">
    <location>
        <begin position="540"/>
        <end position="567"/>
    </location>
</feature>
<dbReference type="Pfam" id="PF25426">
    <property type="entry name" value="AAA_lid_BCS1"/>
    <property type="match status" value="1"/>
</dbReference>
<dbReference type="STRING" id="1314674.A0A0D7BFX1"/>
<dbReference type="GO" id="GO:0005743">
    <property type="term" value="C:mitochondrial inner membrane"/>
    <property type="evidence" value="ECO:0007669"/>
    <property type="project" value="UniProtKB-SubCell"/>
</dbReference>
<evidence type="ECO:0000256" key="4">
    <source>
        <dbReference type="ARBA" id="ARBA00022741"/>
    </source>
</evidence>
<dbReference type="Gene3D" id="3.40.50.300">
    <property type="entry name" value="P-loop containing nucleotide triphosphate hydrolases"/>
    <property type="match status" value="1"/>
</dbReference>
<dbReference type="GO" id="GO:0005524">
    <property type="term" value="F:ATP binding"/>
    <property type="evidence" value="ECO:0007669"/>
    <property type="project" value="UniProtKB-KW"/>
</dbReference>
<keyword evidence="8" id="KW-1133">Transmembrane helix</keyword>
<dbReference type="InterPro" id="IPR050747">
    <property type="entry name" value="Mitochondrial_chaperone_BCS1"/>
</dbReference>
<evidence type="ECO:0000259" key="15">
    <source>
        <dbReference type="SMART" id="SM01024"/>
    </source>
</evidence>
<feature type="domain" description="AAA+ ATPase" evidence="14">
    <location>
        <begin position="254"/>
        <end position="403"/>
    </location>
</feature>
<dbReference type="OrthoDB" id="10251412at2759"/>
<accession>A0A0D7BFX1</accession>
<feature type="region of interest" description="Disordered" evidence="13">
    <location>
        <begin position="421"/>
        <end position="467"/>
    </location>
</feature>
<dbReference type="SMART" id="SM01024">
    <property type="entry name" value="BCS1_N"/>
    <property type="match status" value="1"/>
</dbReference>
<keyword evidence="7 12" id="KW-0067">ATP-binding</keyword>
<evidence type="ECO:0000256" key="1">
    <source>
        <dbReference type="ARBA" id="ARBA00004434"/>
    </source>
</evidence>
<dbReference type="InterPro" id="IPR057495">
    <property type="entry name" value="AAA_lid_BCS1"/>
</dbReference>
<evidence type="ECO:0000256" key="6">
    <source>
        <dbReference type="ARBA" id="ARBA00022801"/>
    </source>
</evidence>
<evidence type="ECO:0000313" key="17">
    <source>
        <dbReference type="Proteomes" id="UP000054007"/>
    </source>
</evidence>
<evidence type="ECO:0000256" key="9">
    <source>
        <dbReference type="ARBA" id="ARBA00023128"/>
    </source>
</evidence>
<keyword evidence="3" id="KW-0812">Transmembrane</keyword>
<keyword evidence="5" id="KW-0999">Mitochondrion inner membrane</keyword>
<feature type="region of interest" description="Disordered" evidence="13">
    <location>
        <begin position="323"/>
        <end position="352"/>
    </location>
</feature>
<keyword evidence="9" id="KW-0496">Mitochondrion</keyword>
<evidence type="ECO:0000256" key="5">
    <source>
        <dbReference type="ARBA" id="ARBA00022792"/>
    </source>
</evidence>
<feature type="compositionally biased region" description="Low complexity" evidence="13">
    <location>
        <begin position="427"/>
        <end position="457"/>
    </location>
</feature>
<evidence type="ECO:0000256" key="7">
    <source>
        <dbReference type="ARBA" id="ARBA00022840"/>
    </source>
</evidence>
<dbReference type="InterPro" id="IPR003593">
    <property type="entry name" value="AAA+_ATPase"/>
</dbReference>
<evidence type="ECO:0000259" key="14">
    <source>
        <dbReference type="SMART" id="SM00382"/>
    </source>
</evidence>
<dbReference type="PANTHER" id="PTHR23070">
    <property type="entry name" value="BCS1 AAA-TYPE ATPASE"/>
    <property type="match status" value="1"/>
</dbReference>
<dbReference type="EMBL" id="KN880484">
    <property type="protein sequence ID" value="KIY69428.1"/>
    <property type="molecule type" value="Genomic_DNA"/>
</dbReference>
<gene>
    <name evidence="16" type="ORF">CYLTODRAFT_349511</name>
</gene>
<dbReference type="InterPro" id="IPR027417">
    <property type="entry name" value="P-loop_NTPase"/>
</dbReference>
<comment type="similarity">
    <text evidence="2">Belongs to the AAA ATPase family. BCS1 subfamily.</text>
</comment>
<evidence type="ECO:0000256" key="13">
    <source>
        <dbReference type="SAM" id="MobiDB-lite"/>
    </source>
</evidence>
<dbReference type="InterPro" id="IPR014851">
    <property type="entry name" value="BCS1_N"/>
</dbReference>
<dbReference type="InterPro" id="IPR003959">
    <property type="entry name" value="ATPase_AAA_core"/>
</dbReference>
<dbReference type="SMART" id="SM00382">
    <property type="entry name" value="AAA"/>
    <property type="match status" value="1"/>
</dbReference>
<dbReference type="Pfam" id="PF08740">
    <property type="entry name" value="BCS1_N"/>
    <property type="match status" value="1"/>
</dbReference>
<reference evidence="16 17" key="1">
    <citation type="journal article" date="2015" name="Fungal Genet. Biol.">
        <title>Evolution of novel wood decay mechanisms in Agaricales revealed by the genome sequences of Fistulina hepatica and Cylindrobasidium torrendii.</title>
        <authorList>
            <person name="Floudas D."/>
            <person name="Held B.W."/>
            <person name="Riley R."/>
            <person name="Nagy L.G."/>
            <person name="Koehler G."/>
            <person name="Ransdell A.S."/>
            <person name="Younus H."/>
            <person name="Chow J."/>
            <person name="Chiniquy J."/>
            <person name="Lipzen A."/>
            <person name="Tritt A."/>
            <person name="Sun H."/>
            <person name="Haridas S."/>
            <person name="LaButti K."/>
            <person name="Ohm R.A."/>
            <person name="Kues U."/>
            <person name="Blanchette R.A."/>
            <person name="Grigoriev I.V."/>
            <person name="Minto R.E."/>
            <person name="Hibbett D.S."/>
        </authorList>
    </citation>
    <scope>NUCLEOTIDE SEQUENCE [LARGE SCALE GENOMIC DNA]</scope>
    <source>
        <strain evidence="16 17">FP15055 ss-10</strain>
    </source>
</reference>
<evidence type="ECO:0000256" key="3">
    <source>
        <dbReference type="ARBA" id="ARBA00022692"/>
    </source>
</evidence>
<dbReference type="Proteomes" id="UP000054007">
    <property type="component" value="Unassembled WGS sequence"/>
</dbReference>
<evidence type="ECO:0000256" key="10">
    <source>
        <dbReference type="ARBA" id="ARBA00023136"/>
    </source>
</evidence>
<dbReference type="AlphaFoldDB" id="A0A0D7BFX1"/>
<dbReference type="PROSITE" id="PS00674">
    <property type="entry name" value="AAA"/>
    <property type="match status" value="1"/>
</dbReference>